<keyword evidence="15" id="KW-1185">Reference proteome</keyword>
<feature type="region of interest" description="Disordered" evidence="10">
    <location>
        <begin position="954"/>
        <end position="1024"/>
    </location>
</feature>
<evidence type="ECO:0000256" key="1">
    <source>
        <dbReference type="ARBA" id="ARBA00004651"/>
    </source>
</evidence>
<keyword evidence="8" id="KW-0675">Receptor</keyword>
<dbReference type="InterPro" id="IPR050332">
    <property type="entry name" value="GPCR_2"/>
</dbReference>
<comment type="similarity">
    <text evidence="2">Belongs to the G-protein coupled receptor 2 family.</text>
</comment>
<reference evidence="14" key="1">
    <citation type="submission" date="2023-10" db="EMBL/GenBank/DDBJ databases">
        <title>Genome assemblies of two species of porcelain crab, Petrolisthes cinctipes and Petrolisthes manimaculis (Anomura: Porcellanidae).</title>
        <authorList>
            <person name="Angst P."/>
        </authorList>
    </citation>
    <scope>NUCLEOTIDE SEQUENCE</scope>
    <source>
        <strain evidence="14">PB745_01</strain>
        <tissue evidence="14">Gill</tissue>
    </source>
</reference>
<keyword evidence="9" id="KW-0807">Transducer</keyword>
<dbReference type="GO" id="GO:0007188">
    <property type="term" value="P:adenylate cyclase-modulating G protein-coupled receptor signaling pathway"/>
    <property type="evidence" value="ECO:0007669"/>
    <property type="project" value="TreeGrafter"/>
</dbReference>
<feature type="transmembrane region" description="Helical" evidence="11">
    <location>
        <begin position="640"/>
        <end position="659"/>
    </location>
</feature>
<dbReference type="SUPFAM" id="SSF111418">
    <property type="entry name" value="Hormone receptor domain"/>
    <property type="match status" value="1"/>
</dbReference>
<evidence type="ECO:0000256" key="10">
    <source>
        <dbReference type="SAM" id="MobiDB-lite"/>
    </source>
</evidence>
<dbReference type="PROSITE" id="PS50261">
    <property type="entry name" value="G_PROTEIN_RECEP_F2_4"/>
    <property type="match status" value="1"/>
</dbReference>
<dbReference type="PANTHER" id="PTHR45620:SF42">
    <property type="entry name" value="G-PROTEIN COUPLED RECEPTOR SEB-2"/>
    <property type="match status" value="1"/>
</dbReference>
<feature type="domain" description="G-protein coupled receptors family 2 profile 2" evidence="13">
    <location>
        <begin position="528"/>
        <end position="777"/>
    </location>
</feature>
<dbReference type="CDD" id="cd15041">
    <property type="entry name" value="7tmB1_hormone_R"/>
    <property type="match status" value="1"/>
</dbReference>
<dbReference type="InterPro" id="IPR017981">
    <property type="entry name" value="GPCR_2-like_7TM"/>
</dbReference>
<name>A0AAE1K8D2_PETCI</name>
<sequence length="1072" mass="117842">MLVHNYAHLTPLRLPRSSHSPLHSFRHLSHSIRPSPSLISFPTSLLSSLISLHSSLSNAHLIPHFTPFVTYLTPLVLSNAHLILHFTPSLPLSHFPPSLPLSPTHPTPHFPTFSLPYSFLPSHFSPPLLSPHPHFPTFPLPYSLPHPPIFHFPPSLPLSPPLSHFPLSPTHPTPPLSHFLPPPPPHSHFSSLPHSSHPPLSSLPLSPTHTTPHFLPSSLHYSSPSSLPYLPSTLPHSYHPHFFPSSLPYSSPSSLPYLPSTLPTHTTPHFLPSSLPYSSPLLTSLPSLPPSPTHTDPLDFLPFLPSLLISLLTSSLPPFLSPLLISLLTSLPPSLTHLPPHFPTPTFLPPLLIPPPPLSSLPPLPYSSPSSLPYLPSSLPYSSPSSLPYLPSSLPSLIPPPTFLPSSLPHSSQAPTFPLSLPPLLISLLTSFPLSPTHLPPHFPTSLPPSLFQATVQTRWDGWQCWNATPPDTEARMPCPSYAYSGKVPSCTKEATKQCEGGGSWYRKKGREWSDYGSCGVQENIKLRLYVHIAAYSVSVAALLPALCIFFSYKQLRAHRFTLHKNLFLSLLLEAIGSIALRSLQLSHNSTIQKSPGWCVNLTLLTRYTSLSNYMWYLSEGFYLHKLLASAFAEQSSLHIFYVIGWGFPLVAVGVYSVARGLTYPNTHCWILPCGPLEWIINIPPLLAILINIVFLVNIIRILVSKVRATSGTEPSQYRKAVRATMMVVPLFGLQYVVTIYRHQALGCDWHDLYQIFNNMIEGSTGTVVAIIFCYTNGEMMVFLCSGLRTDLGNTRDSPRPVLESSDGLCMAVYRQVLALLSRSLQRYKMQRNLGSGRREAPVGEGGGNDGEGDTSNDNNHANNATCRQNQQTSNNKPPTVRTLLRRWWSLVLERRSTRGCETIRSRSLSTVHTTLLPARRNSSLVSITANNHLIRQSNSGANVTQLQHSLPGSRCSITQPTHTQPSATTDSTNTPIARTSPQQIETRISPSEYEDPVVSNPVQVPSYSSSPGVSESVSGDGQVWSDPAIITQNQPEVLPDGDSLQVLFKKGNSEPSVEVSVSVPRKSNGTQ</sequence>
<dbReference type="InterPro" id="IPR036445">
    <property type="entry name" value="GPCR_2_extracell_dom_sf"/>
</dbReference>
<evidence type="ECO:0000313" key="14">
    <source>
        <dbReference type="EMBL" id="KAK3865300.1"/>
    </source>
</evidence>
<accession>A0AAE1K8D2</accession>
<dbReference type="GO" id="GO:0008528">
    <property type="term" value="F:G protein-coupled peptide receptor activity"/>
    <property type="evidence" value="ECO:0007669"/>
    <property type="project" value="TreeGrafter"/>
</dbReference>
<dbReference type="Pfam" id="PF02793">
    <property type="entry name" value="HRM"/>
    <property type="match status" value="1"/>
</dbReference>
<organism evidence="14 15">
    <name type="scientific">Petrolisthes cinctipes</name>
    <name type="common">Flat porcelain crab</name>
    <dbReference type="NCBI Taxonomy" id="88211"/>
    <lineage>
        <taxon>Eukaryota</taxon>
        <taxon>Metazoa</taxon>
        <taxon>Ecdysozoa</taxon>
        <taxon>Arthropoda</taxon>
        <taxon>Crustacea</taxon>
        <taxon>Multicrustacea</taxon>
        <taxon>Malacostraca</taxon>
        <taxon>Eumalacostraca</taxon>
        <taxon>Eucarida</taxon>
        <taxon>Decapoda</taxon>
        <taxon>Pleocyemata</taxon>
        <taxon>Anomura</taxon>
        <taxon>Galatheoidea</taxon>
        <taxon>Porcellanidae</taxon>
        <taxon>Petrolisthes</taxon>
    </lineage>
</organism>
<feature type="transmembrane region" description="Helical" evidence="11">
    <location>
        <begin position="529"/>
        <end position="551"/>
    </location>
</feature>
<dbReference type="InterPro" id="IPR000832">
    <property type="entry name" value="GPCR_2_secretin-like"/>
</dbReference>
<dbReference type="InterPro" id="IPR001879">
    <property type="entry name" value="GPCR_2_extracellular_dom"/>
</dbReference>
<feature type="region of interest" description="Disordered" evidence="10">
    <location>
        <begin position="832"/>
        <end position="881"/>
    </location>
</feature>
<keyword evidence="4 11" id="KW-0812">Transmembrane</keyword>
<dbReference type="AlphaFoldDB" id="A0AAE1K8D2"/>
<feature type="compositionally biased region" description="Low complexity" evidence="10">
    <location>
        <begin position="997"/>
        <end position="1019"/>
    </location>
</feature>
<keyword evidence="6" id="KW-0297">G-protein coupled receptor</keyword>
<dbReference type="Proteomes" id="UP001286313">
    <property type="component" value="Unassembled WGS sequence"/>
</dbReference>
<evidence type="ECO:0000313" key="15">
    <source>
        <dbReference type="Proteomes" id="UP001286313"/>
    </source>
</evidence>
<dbReference type="Gene3D" id="4.10.1240.10">
    <property type="entry name" value="GPCR, family 2, extracellular hormone receptor domain"/>
    <property type="match status" value="1"/>
</dbReference>
<evidence type="ECO:0000256" key="2">
    <source>
        <dbReference type="ARBA" id="ARBA00005314"/>
    </source>
</evidence>
<feature type="compositionally biased region" description="Polar residues" evidence="10">
    <location>
        <begin position="954"/>
        <end position="990"/>
    </location>
</feature>
<keyword evidence="5 11" id="KW-1133">Transmembrane helix</keyword>
<protein>
    <submittedName>
        <fullName evidence="14">Uncharacterized protein</fullName>
    </submittedName>
</protein>
<feature type="compositionally biased region" description="Polar residues" evidence="10">
    <location>
        <begin position="861"/>
        <end position="878"/>
    </location>
</feature>
<comment type="caution">
    <text evidence="14">The sequence shown here is derived from an EMBL/GenBank/DDBJ whole genome shotgun (WGS) entry which is preliminary data.</text>
</comment>
<evidence type="ECO:0000256" key="8">
    <source>
        <dbReference type="ARBA" id="ARBA00023170"/>
    </source>
</evidence>
<feature type="transmembrane region" description="Helical" evidence="11">
    <location>
        <begin position="679"/>
        <end position="700"/>
    </location>
</feature>
<evidence type="ECO:0000256" key="7">
    <source>
        <dbReference type="ARBA" id="ARBA00023136"/>
    </source>
</evidence>
<evidence type="ECO:0000259" key="12">
    <source>
        <dbReference type="PROSITE" id="PS50227"/>
    </source>
</evidence>
<dbReference type="PRINTS" id="PR00249">
    <property type="entry name" value="GPCRSECRETIN"/>
</dbReference>
<comment type="subcellular location">
    <subcellularLocation>
        <location evidence="1">Cell membrane</location>
        <topology evidence="1">Multi-pass membrane protein</topology>
    </subcellularLocation>
</comment>
<evidence type="ECO:0000259" key="13">
    <source>
        <dbReference type="PROSITE" id="PS50261"/>
    </source>
</evidence>
<dbReference type="Gene3D" id="1.20.1070.10">
    <property type="entry name" value="Rhodopsin 7-helix transmembrane proteins"/>
    <property type="match status" value="1"/>
</dbReference>
<evidence type="ECO:0000256" key="3">
    <source>
        <dbReference type="ARBA" id="ARBA00022475"/>
    </source>
</evidence>
<feature type="domain" description="G-protein coupled receptors family 2 profile 1" evidence="12">
    <location>
        <begin position="460"/>
        <end position="523"/>
    </location>
</feature>
<evidence type="ECO:0000256" key="5">
    <source>
        <dbReference type="ARBA" id="ARBA00022989"/>
    </source>
</evidence>
<evidence type="ECO:0000256" key="4">
    <source>
        <dbReference type="ARBA" id="ARBA00022692"/>
    </source>
</evidence>
<evidence type="ECO:0000256" key="6">
    <source>
        <dbReference type="ARBA" id="ARBA00023040"/>
    </source>
</evidence>
<dbReference type="EMBL" id="JAWQEG010003622">
    <property type="protein sequence ID" value="KAK3865300.1"/>
    <property type="molecule type" value="Genomic_DNA"/>
</dbReference>
<dbReference type="GO" id="GO:0007166">
    <property type="term" value="P:cell surface receptor signaling pathway"/>
    <property type="evidence" value="ECO:0007669"/>
    <property type="project" value="InterPro"/>
</dbReference>
<dbReference type="PROSITE" id="PS50227">
    <property type="entry name" value="G_PROTEIN_RECEP_F2_3"/>
    <property type="match status" value="1"/>
</dbReference>
<proteinExistence type="inferred from homology"/>
<keyword evidence="3" id="KW-1003">Cell membrane</keyword>
<gene>
    <name evidence="14" type="ORF">Pcinc_029092</name>
</gene>
<feature type="compositionally biased region" description="Low complexity" evidence="10">
    <location>
        <begin position="1054"/>
        <end position="1065"/>
    </location>
</feature>
<dbReference type="GO" id="GO:0005886">
    <property type="term" value="C:plasma membrane"/>
    <property type="evidence" value="ECO:0007669"/>
    <property type="project" value="UniProtKB-SubCell"/>
</dbReference>
<evidence type="ECO:0000256" key="11">
    <source>
        <dbReference type="SAM" id="Phobius"/>
    </source>
</evidence>
<feature type="region of interest" description="Disordered" evidence="10">
    <location>
        <begin position="1050"/>
        <end position="1072"/>
    </location>
</feature>
<keyword evidence="7 11" id="KW-0472">Membrane</keyword>
<dbReference type="Pfam" id="PF00002">
    <property type="entry name" value="7tm_2"/>
    <property type="match status" value="1"/>
</dbReference>
<dbReference type="PANTHER" id="PTHR45620">
    <property type="entry name" value="PDF RECEPTOR-LIKE PROTEIN-RELATED"/>
    <property type="match status" value="1"/>
</dbReference>
<feature type="transmembrane region" description="Helical" evidence="11">
    <location>
        <begin position="721"/>
        <end position="738"/>
    </location>
</feature>
<evidence type="ECO:0000256" key="9">
    <source>
        <dbReference type="ARBA" id="ARBA00023224"/>
    </source>
</evidence>
<dbReference type="SMART" id="SM00008">
    <property type="entry name" value="HormR"/>
    <property type="match status" value="1"/>
</dbReference>